<dbReference type="Proteomes" id="UP000078284">
    <property type="component" value="Chromosome 1"/>
</dbReference>
<dbReference type="Pfam" id="PF00641">
    <property type="entry name" value="Zn_ribbon_RanBP"/>
    <property type="match status" value="2"/>
</dbReference>
<evidence type="ECO:0000256" key="5">
    <source>
        <dbReference type="SAM" id="MobiDB-lite"/>
    </source>
</evidence>
<dbReference type="EMBL" id="CACRSJ010000104">
    <property type="protein sequence ID" value="VYS48493.1"/>
    <property type="molecule type" value="Genomic_DNA"/>
</dbReference>
<dbReference type="GO" id="GO:0008270">
    <property type="term" value="F:zinc ion binding"/>
    <property type="evidence" value="ECO:0007669"/>
    <property type="project" value="UniProtKB-KW"/>
</dbReference>
<feature type="domain" description="RanBP2-type" evidence="6">
    <location>
        <begin position="376"/>
        <end position="405"/>
    </location>
</feature>
<evidence type="ECO:0000313" key="11">
    <source>
        <dbReference type="Proteomes" id="UP000426265"/>
    </source>
</evidence>
<proteinExistence type="predicted"/>
<evidence type="ECO:0000256" key="4">
    <source>
        <dbReference type="PROSITE-ProRule" id="PRU00322"/>
    </source>
</evidence>
<evidence type="ECO:0000256" key="3">
    <source>
        <dbReference type="ARBA" id="ARBA00022833"/>
    </source>
</evidence>
<dbReference type="AlphaFoldDB" id="A0A178W414"/>
<feature type="region of interest" description="Disordered" evidence="5">
    <location>
        <begin position="228"/>
        <end position="295"/>
    </location>
</feature>
<reference evidence="9 11" key="3">
    <citation type="submission" date="2019-11" db="EMBL/GenBank/DDBJ databases">
        <authorList>
            <person name="Jiao W.-B."/>
            <person name="Schneeberger K."/>
        </authorList>
    </citation>
    <scope>NUCLEOTIDE SEQUENCE [LARGE SCALE GENOMIC DNA]</scope>
    <source>
        <strain evidence="11">cv. An-1</strain>
    </source>
</reference>
<feature type="domain" description="RanBP2-type" evidence="6">
    <location>
        <begin position="299"/>
        <end position="328"/>
    </location>
</feature>
<keyword evidence="1" id="KW-0479">Metal-binding</keyword>
<evidence type="ECO:0000313" key="9">
    <source>
        <dbReference type="EMBL" id="VYS48493.1"/>
    </source>
</evidence>
<reference evidence="10" key="1">
    <citation type="journal article" date="2016" name="Proc. Natl. Acad. Sci. U.S.A.">
        <title>Chromosome-level assembly of Arabidopsis thaliana Ler reveals the extent of translocation and inversion polymorphisms.</title>
        <authorList>
            <person name="Zapata L."/>
            <person name="Ding J."/>
            <person name="Willing E.M."/>
            <person name="Hartwig B."/>
            <person name="Bezdan D."/>
            <person name="Jiao W.B."/>
            <person name="Patel V."/>
            <person name="Velikkakam James G."/>
            <person name="Koornneef M."/>
            <person name="Ossowski S."/>
            <person name="Schneeberger K."/>
        </authorList>
    </citation>
    <scope>NUCLEOTIDE SEQUENCE [LARGE SCALE GENOMIC DNA]</scope>
    <source>
        <strain evidence="10">cv. Landsberg erecta</strain>
    </source>
</reference>
<evidence type="ECO:0000313" key="10">
    <source>
        <dbReference type="Proteomes" id="UP000078284"/>
    </source>
</evidence>
<organism evidence="8 10">
    <name type="scientific">Arabidopsis thaliana</name>
    <name type="common">Mouse-ear cress</name>
    <dbReference type="NCBI Taxonomy" id="3702"/>
    <lineage>
        <taxon>Eukaryota</taxon>
        <taxon>Viridiplantae</taxon>
        <taxon>Streptophyta</taxon>
        <taxon>Embryophyta</taxon>
        <taxon>Tracheophyta</taxon>
        <taxon>Spermatophyta</taxon>
        <taxon>Magnoliopsida</taxon>
        <taxon>eudicotyledons</taxon>
        <taxon>Gunneridae</taxon>
        <taxon>Pentapetalae</taxon>
        <taxon>rosids</taxon>
        <taxon>malvids</taxon>
        <taxon>Brassicales</taxon>
        <taxon>Brassicaceae</taxon>
        <taxon>Camelineae</taxon>
        <taxon>Arabidopsis</taxon>
    </lineage>
</organism>
<reference evidence="8" key="2">
    <citation type="submission" date="2016-03" db="EMBL/GenBank/DDBJ databases">
        <title>Full-length assembly of Arabidopsis thaliana Ler reveals the complement of translocations and inversions.</title>
        <authorList>
            <person name="Zapata L."/>
            <person name="Schneeberger K."/>
            <person name="Ossowski S."/>
        </authorList>
    </citation>
    <scope>NUCLEOTIDE SEQUENCE [LARGE SCALE GENOMIC DNA]</scope>
    <source>
        <tissue evidence="8">Leaf</tissue>
    </source>
</reference>
<dbReference type="SUPFAM" id="SSF90209">
    <property type="entry name" value="Ran binding protein zinc finger-like"/>
    <property type="match status" value="3"/>
</dbReference>
<dbReference type="SMART" id="SM00547">
    <property type="entry name" value="ZnF_RBZ"/>
    <property type="match status" value="4"/>
</dbReference>
<feature type="domain" description="RanBP2-type" evidence="6">
    <location>
        <begin position="336"/>
        <end position="365"/>
    </location>
</feature>
<dbReference type="InterPro" id="IPR036443">
    <property type="entry name" value="Znf_RanBP2_sf"/>
</dbReference>
<name>A0A178W414_ARATH</name>
<dbReference type="ExpressionAtlas" id="A0A178W414">
    <property type="expression patterns" value="baseline and differential"/>
</dbReference>
<evidence type="ECO:0000256" key="1">
    <source>
        <dbReference type="ARBA" id="ARBA00022723"/>
    </source>
</evidence>
<feature type="compositionally biased region" description="Low complexity" evidence="5">
    <location>
        <begin position="230"/>
        <end position="239"/>
    </location>
</feature>
<dbReference type="PANTHER" id="PTHR23111:SF40">
    <property type="entry name" value="RNA-BINDING PROTEIN INVOLVED IN HETEROCHROMATIN ASSEMBLY-RELATED"/>
    <property type="match status" value="1"/>
</dbReference>
<evidence type="ECO:0000313" key="8">
    <source>
        <dbReference type="EMBL" id="OAP13259.1"/>
    </source>
</evidence>
<protein>
    <recommendedName>
        <fullName evidence="6">RanBP2-type domain-containing protein</fullName>
    </recommendedName>
</protein>
<dbReference type="PROSITE" id="PS50199">
    <property type="entry name" value="ZF_RANBP2_2"/>
    <property type="match status" value="4"/>
</dbReference>
<dbReference type="PROSITE" id="PS01358">
    <property type="entry name" value="ZF_RANBP2_1"/>
    <property type="match status" value="2"/>
</dbReference>
<sequence>MSSSRIFLVGNSIFRPHKPSFPLSFNRFPSVSLRFRCFSSDAAAAVATTVDSDSPSLTPHPWPEWITFVDRLKTKGYFTKDTEDDTVYQEMILVKDACLSFARDRYDVLRSLSSGDVQALVERGCPNLFRKTVNSSKRIRAHVKLNEGDVCGSCDLRSSCDRAYVILKDTEADARTVDVMRLLLFNALDSIVISRGEVPPGKELVHESARRLLLELVEFSEKPLIPALPKPSSKESSLPSKERAFKSRNDEPSQRVAFKSRNDDPSQRVAFKSRNDEPSHRVAFKSRNDESSQRDRPLYSADWACPKCDFVNFARNERCRECNEVADRRPVAAVVKEGDWLCPECSFLNFTRNQSCLKCKAKGPKKTSMVNIVEMKKGDWNCTGCGYMNFASNKQCRECREQRHKTLAEPGDWECPSCDFVNFRRNDACKKCECKRPSQANNDQEDHTWKRPALV</sequence>
<evidence type="ECO:0000256" key="2">
    <source>
        <dbReference type="ARBA" id="ARBA00022771"/>
    </source>
</evidence>
<dbReference type="OMA" id="QCTFMNF"/>
<dbReference type="Araport" id="AT1G48570"/>
<evidence type="ECO:0000313" key="7">
    <source>
        <dbReference type="Araport" id="AT1G48570"/>
    </source>
</evidence>
<evidence type="ECO:0000259" key="6">
    <source>
        <dbReference type="PROSITE" id="PS50199"/>
    </source>
</evidence>
<dbReference type="KEGG" id="ath:AT1G48570"/>
<dbReference type="Proteomes" id="UP000426265">
    <property type="component" value="Unassembled WGS sequence"/>
</dbReference>
<gene>
    <name evidence="7" type="ordered locus">At1g48570</name>
    <name evidence="8" type="ordered locus">AXX17_At1g42670</name>
    <name evidence="9" type="ORF">AN1_LOCUS3974</name>
</gene>
<dbReference type="Gene3D" id="4.10.1060.10">
    <property type="entry name" value="Zinc finger, RanBP2-type"/>
    <property type="match status" value="4"/>
</dbReference>
<dbReference type="EMBL" id="LUHQ01000001">
    <property type="protein sequence ID" value="OAP13259.1"/>
    <property type="molecule type" value="Genomic_DNA"/>
</dbReference>
<dbReference type="GeneID" id="841278"/>
<dbReference type="InterPro" id="IPR001876">
    <property type="entry name" value="Znf_RanBP2"/>
</dbReference>
<dbReference type="PANTHER" id="PTHR23111">
    <property type="entry name" value="ZINC FINGER PROTEIN"/>
    <property type="match status" value="1"/>
</dbReference>
<feature type="compositionally biased region" description="Basic and acidic residues" evidence="5">
    <location>
        <begin position="240"/>
        <end position="253"/>
    </location>
</feature>
<feature type="compositionally biased region" description="Basic and acidic residues" evidence="5">
    <location>
        <begin position="273"/>
        <end position="295"/>
    </location>
</feature>
<feature type="domain" description="RanBP2-type" evidence="6">
    <location>
        <begin position="409"/>
        <end position="438"/>
    </location>
</feature>
<accession>A0A178W414</accession>
<keyword evidence="3" id="KW-0862">Zinc</keyword>
<keyword evidence="2 4" id="KW-0863">Zinc-finger</keyword>